<dbReference type="PANTHER" id="PTHR46481">
    <property type="entry name" value="ZINC FINGER BED DOMAIN-CONTAINING PROTEIN 4"/>
    <property type="match status" value="1"/>
</dbReference>
<dbReference type="AlphaFoldDB" id="A0A251RHH1"/>
<evidence type="ECO:0000313" key="2">
    <source>
        <dbReference type="Proteomes" id="UP000006882"/>
    </source>
</evidence>
<dbReference type="SUPFAM" id="SSF53098">
    <property type="entry name" value="Ribonuclease H-like"/>
    <property type="match status" value="1"/>
</dbReference>
<keyword evidence="2" id="KW-1185">Reference proteome</keyword>
<gene>
    <name evidence="1" type="ORF">PRUPE_1G534800</name>
</gene>
<sequence>MQEKLRPFSFAIISSSSRQLNFATMIILEKNMREISNTCSKGVCHAKDYNLAKHLEIDVPNLQCLIVQDGLKTINQSVANIRSLVTIFHTSPTKYQVFLTCCQNIGLKLINVPLNVKTRWNSTYKMLEVATKYKAALGLFQTKIKHQPFLIDEDWDIASLWREHLVQFYGSTEIIYGSHYPTILLVLKEITKIKDICLEIENNDLFQ</sequence>
<proteinExistence type="predicted"/>
<dbReference type="Proteomes" id="UP000006882">
    <property type="component" value="Chromosome G1"/>
</dbReference>
<name>A0A251RHH1_PRUPE</name>
<accession>A0A251RHH1</accession>
<organism evidence="1 2">
    <name type="scientific">Prunus persica</name>
    <name type="common">Peach</name>
    <name type="synonym">Amygdalus persica</name>
    <dbReference type="NCBI Taxonomy" id="3760"/>
    <lineage>
        <taxon>Eukaryota</taxon>
        <taxon>Viridiplantae</taxon>
        <taxon>Streptophyta</taxon>
        <taxon>Embryophyta</taxon>
        <taxon>Tracheophyta</taxon>
        <taxon>Spermatophyta</taxon>
        <taxon>Magnoliopsida</taxon>
        <taxon>eudicotyledons</taxon>
        <taxon>Gunneridae</taxon>
        <taxon>Pentapetalae</taxon>
        <taxon>rosids</taxon>
        <taxon>fabids</taxon>
        <taxon>Rosales</taxon>
        <taxon>Rosaceae</taxon>
        <taxon>Amygdaloideae</taxon>
        <taxon>Amygdaleae</taxon>
        <taxon>Prunus</taxon>
    </lineage>
</organism>
<protein>
    <recommendedName>
        <fullName evidence="3">hAT-like transposase RNase-H fold domain-containing protein</fullName>
    </recommendedName>
</protein>
<dbReference type="Gramene" id="ONI35417">
    <property type="protein sequence ID" value="ONI35417"/>
    <property type="gene ID" value="PRUPE_1G534800"/>
</dbReference>
<dbReference type="InterPro" id="IPR052035">
    <property type="entry name" value="ZnF_BED_domain_contain"/>
</dbReference>
<reference evidence="1 2" key="1">
    <citation type="journal article" date="2013" name="Nat. Genet.">
        <title>The high-quality draft genome of peach (Prunus persica) identifies unique patterns of genetic diversity, domestication and genome evolution.</title>
        <authorList>
            <consortium name="International Peach Genome Initiative"/>
            <person name="Verde I."/>
            <person name="Abbott A.G."/>
            <person name="Scalabrin S."/>
            <person name="Jung S."/>
            <person name="Shu S."/>
            <person name="Marroni F."/>
            <person name="Zhebentyayeva T."/>
            <person name="Dettori M.T."/>
            <person name="Grimwood J."/>
            <person name="Cattonaro F."/>
            <person name="Zuccolo A."/>
            <person name="Rossini L."/>
            <person name="Jenkins J."/>
            <person name="Vendramin E."/>
            <person name="Meisel L.A."/>
            <person name="Decroocq V."/>
            <person name="Sosinski B."/>
            <person name="Prochnik S."/>
            <person name="Mitros T."/>
            <person name="Policriti A."/>
            <person name="Cipriani G."/>
            <person name="Dondini L."/>
            <person name="Ficklin S."/>
            <person name="Goodstein D.M."/>
            <person name="Xuan P."/>
            <person name="Del Fabbro C."/>
            <person name="Aramini V."/>
            <person name="Copetti D."/>
            <person name="Gonzalez S."/>
            <person name="Horner D.S."/>
            <person name="Falchi R."/>
            <person name="Lucas S."/>
            <person name="Mica E."/>
            <person name="Maldonado J."/>
            <person name="Lazzari B."/>
            <person name="Bielenberg D."/>
            <person name="Pirona R."/>
            <person name="Miculan M."/>
            <person name="Barakat A."/>
            <person name="Testolin R."/>
            <person name="Stella A."/>
            <person name="Tartarini S."/>
            <person name="Tonutti P."/>
            <person name="Arus P."/>
            <person name="Orellana A."/>
            <person name="Wells C."/>
            <person name="Main D."/>
            <person name="Vizzotto G."/>
            <person name="Silva H."/>
            <person name="Salamini F."/>
            <person name="Schmutz J."/>
            <person name="Morgante M."/>
            <person name="Rokhsar D.S."/>
        </authorList>
    </citation>
    <scope>NUCLEOTIDE SEQUENCE [LARGE SCALE GENOMIC DNA]</scope>
    <source>
        <strain evidence="2">cv. Nemared</strain>
    </source>
</reference>
<dbReference type="InterPro" id="IPR012337">
    <property type="entry name" value="RNaseH-like_sf"/>
</dbReference>
<evidence type="ECO:0008006" key="3">
    <source>
        <dbReference type="Google" id="ProtNLM"/>
    </source>
</evidence>
<dbReference type="EMBL" id="CM007651">
    <property type="protein sequence ID" value="ONI35417.1"/>
    <property type="molecule type" value="Genomic_DNA"/>
</dbReference>
<evidence type="ECO:0000313" key="1">
    <source>
        <dbReference type="EMBL" id="ONI35417.1"/>
    </source>
</evidence>
<dbReference type="PANTHER" id="PTHR46481:SF8">
    <property type="entry name" value="ZINC FINGER BED DOMAIN-CONTAINING PROTEIN RICESLEEPER 1-LIKE"/>
    <property type="match status" value="1"/>
</dbReference>